<reference evidence="2" key="1">
    <citation type="submission" date="2022-07" db="EMBL/GenBank/DDBJ databases">
        <authorList>
            <person name="Macas J."/>
            <person name="Novak P."/>
            <person name="Neumann P."/>
        </authorList>
    </citation>
    <scope>NUCLEOTIDE SEQUENCE</scope>
</reference>
<dbReference type="EMBL" id="CAMAPE010000035">
    <property type="protein sequence ID" value="CAH9097652.1"/>
    <property type="molecule type" value="Genomic_DNA"/>
</dbReference>
<gene>
    <name evidence="2" type="ORF">CEURO_LOCUS13940</name>
</gene>
<dbReference type="OrthoDB" id="1696574at2759"/>
<evidence type="ECO:0000313" key="2">
    <source>
        <dbReference type="EMBL" id="CAH9097652.1"/>
    </source>
</evidence>
<dbReference type="Proteomes" id="UP001152484">
    <property type="component" value="Unassembled WGS sequence"/>
</dbReference>
<accession>A0A9P0ZCD8</accession>
<sequence length="113" mass="11858">MPLVTNSEVKRKQLLHLIRNIHTTNDVTDGNGSGCGVDEIGAGVVTVNINVSVLVGDEPAGEGWKMGESPGEAPLEQGDEMGEGKGRESEEGAFLDVVCGEHGQIGNGKFEVR</sequence>
<evidence type="ECO:0000313" key="3">
    <source>
        <dbReference type="Proteomes" id="UP001152484"/>
    </source>
</evidence>
<name>A0A9P0ZCD8_CUSEU</name>
<keyword evidence="3" id="KW-1185">Reference proteome</keyword>
<proteinExistence type="predicted"/>
<protein>
    <submittedName>
        <fullName evidence="2">Uncharacterized protein</fullName>
    </submittedName>
</protein>
<feature type="region of interest" description="Disordered" evidence="1">
    <location>
        <begin position="58"/>
        <end position="90"/>
    </location>
</feature>
<comment type="caution">
    <text evidence="2">The sequence shown here is derived from an EMBL/GenBank/DDBJ whole genome shotgun (WGS) entry which is preliminary data.</text>
</comment>
<dbReference type="AlphaFoldDB" id="A0A9P0ZCD8"/>
<organism evidence="2 3">
    <name type="scientific">Cuscuta europaea</name>
    <name type="common">European dodder</name>
    <dbReference type="NCBI Taxonomy" id="41803"/>
    <lineage>
        <taxon>Eukaryota</taxon>
        <taxon>Viridiplantae</taxon>
        <taxon>Streptophyta</taxon>
        <taxon>Embryophyta</taxon>
        <taxon>Tracheophyta</taxon>
        <taxon>Spermatophyta</taxon>
        <taxon>Magnoliopsida</taxon>
        <taxon>eudicotyledons</taxon>
        <taxon>Gunneridae</taxon>
        <taxon>Pentapetalae</taxon>
        <taxon>asterids</taxon>
        <taxon>lamiids</taxon>
        <taxon>Solanales</taxon>
        <taxon>Convolvulaceae</taxon>
        <taxon>Cuscuteae</taxon>
        <taxon>Cuscuta</taxon>
        <taxon>Cuscuta subgen. Cuscuta</taxon>
    </lineage>
</organism>
<evidence type="ECO:0000256" key="1">
    <source>
        <dbReference type="SAM" id="MobiDB-lite"/>
    </source>
</evidence>